<organism evidence="4 5">
    <name type="scientific">Deinandra increscens subsp. villosa</name>
    <dbReference type="NCBI Taxonomy" id="3103831"/>
    <lineage>
        <taxon>Eukaryota</taxon>
        <taxon>Viridiplantae</taxon>
        <taxon>Streptophyta</taxon>
        <taxon>Embryophyta</taxon>
        <taxon>Tracheophyta</taxon>
        <taxon>Spermatophyta</taxon>
        <taxon>Magnoliopsida</taxon>
        <taxon>eudicotyledons</taxon>
        <taxon>Gunneridae</taxon>
        <taxon>Pentapetalae</taxon>
        <taxon>asterids</taxon>
        <taxon>campanulids</taxon>
        <taxon>Asterales</taxon>
        <taxon>Asteraceae</taxon>
        <taxon>Asteroideae</taxon>
        <taxon>Heliantheae alliance</taxon>
        <taxon>Madieae</taxon>
        <taxon>Madiinae</taxon>
        <taxon>Deinandra</taxon>
    </lineage>
</organism>
<dbReference type="InterPro" id="IPR000626">
    <property type="entry name" value="Ubiquitin-like_dom"/>
</dbReference>
<dbReference type="Pfam" id="PF00240">
    <property type="entry name" value="ubiquitin"/>
    <property type="match status" value="1"/>
</dbReference>
<dbReference type="Proteomes" id="UP001408789">
    <property type="component" value="Unassembled WGS sequence"/>
</dbReference>
<dbReference type="SUPFAM" id="SSF56112">
    <property type="entry name" value="Protein kinase-like (PK-like)"/>
    <property type="match status" value="1"/>
</dbReference>
<name>A0AAP0D6T9_9ASTR</name>
<evidence type="ECO:0000256" key="1">
    <source>
        <dbReference type="ARBA" id="ARBA00022499"/>
    </source>
</evidence>
<dbReference type="EMBL" id="JBCNJP010000013">
    <property type="protein sequence ID" value="KAK9069656.1"/>
    <property type="molecule type" value="Genomic_DNA"/>
</dbReference>
<dbReference type="PROSITE" id="PS50053">
    <property type="entry name" value="UBIQUITIN_2"/>
    <property type="match status" value="1"/>
</dbReference>
<dbReference type="GO" id="GO:0004672">
    <property type="term" value="F:protein kinase activity"/>
    <property type="evidence" value="ECO:0007669"/>
    <property type="project" value="InterPro"/>
</dbReference>
<dbReference type="Gene3D" id="3.10.20.90">
    <property type="entry name" value="Phosphatidylinositol 3-kinase Catalytic Subunit, Chain A, domain 1"/>
    <property type="match status" value="1"/>
</dbReference>
<keyword evidence="5" id="KW-1185">Reference proteome</keyword>
<protein>
    <recommendedName>
        <fullName evidence="3">Ubiquitin-like domain-containing protein</fullName>
    </recommendedName>
</protein>
<dbReference type="InterPro" id="IPR050158">
    <property type="entry name" value="Ubiquitin_ubiquitin-like"/>
</dbReference>
<evidence type="ECO:0000256" key="2">
    <source>
        <dbReference type="ARBA" id="ARBA00022843"/>
    </source>
</evidence>
<dbReference type="PANTHER" id="PTHR10666">
    <property type="entry name" value="UBIQUITIN"/>
    <property type="match status" value="1"/>
</dbReference>
<evidence type="ECO:0000259" key="3">
    <source>
        <dbReference type="PROSITE" id="PS50053"/>
    </source>
</evidence>
<keyword evidence="1" id="KW-1017">Isopeptide bond</keyword>
<dbReference type="InterPro" id="IPR011009">
    <property type="entry name" value="Kinase-like_dom_sf"/>
</dbReference>
<gene>
    <name evidence="4" type="ORF">SSX86_011560</name>
</gene>
<feature type="domain" description="Ubiquitin-like" evidence="3">
    <location>
        <begin position="1"/>
        <end position="40"/>
    </location>
</feature>
<reference evidence="4 5" key="1">
    <citation type="submission" date="2024-04" db="EMBL/GenBank/DDBJ databases">
        <title>The reference genome of an endangered Asteraceae, Deinandra increscens subsp. villosa, native to the Central Coast of California.</title>
        <authorList>
            <person name="Guilliams M."/>
            <person name="Hasenstab-Lehman K."/>
            <person name="Meyer R."/>
            <person name="Mcevoy S."/>
        </authorList>
    </citation>
    <scope>NUCLEOTIDE SEQUENCE [LARGE SCALE GENOMIC DNA]</scope>
    <source>
        <tissue evidence="4">Leaf</tissue>
    </source>
</reference>
<dbReference type="Pfam" id="PF00069">
    <property type="entry name" value="Pkinase"/>
    <property type="match status" value="1"/>
</dbReference>
<dbReference type="SUPFAM" id="SSF54236">
    <property type="entry name" value="Ubiquitin-like"/>
    <property type="match status" value="1"/>
</dbReference>
<dbReference type="InterPro" id="IPR000719">
    <property type="entry name" value="Prot_kinase_dom"/>
</dbReference>
<accession>A0AAP0D6T9</accession>
<sequence length="256" mass="28858">MIKFKTLTGKEIEIDFEPTDTIDRIKERVEEKEGIPPVQQSTTPRIWRSKWKSKYIHSCKCLGNTSVAVRKAGYNGEQVSVSKRLHGNSGSRVAGCVKNGIVQPHGVNGGLPDDSGHLKLADFGVSELLNGTNAANHKKLMNYQHTTARRYVAHEVFRNEDYDTKADVFSFSLILQEEEFVKCVRILKRPNASALVLGTRDRVNLHDKFKQAIEAYFPGTIDELTKKVEERKADLEKPSFWESVKDSNSGGNKFSF</sequence>
<dbReference type="InterPro" id="IPR029071">
    <property type="entry name" value="Ubiquitin-like_domsf"/>
</dbReference>
<evidence type="ECO:0000313" key="5">
    <source>
        <dbReference type="Proteomes" id="UP001408789"/>
    </source>
</evidence>
<proteinExistence type="predicted"/>
<dbReference type="Gene3D" id="1.10.510.10">
    <property type="entry name" value="Transferase(Phosphotransferase) domain 1"/>
    <property type="match status" value="1"/>
</dbReference>
<dbReference type="GO" id="GO:0005524">
    <property type="term" value="F:ATP binding"/>
    <property type="evidence" value="ECO:0007669"/>
    <property type="project" value="InterPro"/>
</dbReference>
<evidence type="ECO:0000313" key="4">
    <source>
        <dbReference type="EMBL" id="KAK9069656.1"/>
    </source>
</evidence>
<dbReference type="AlphaFoldDB" id="A0AAP0D6T9"/>
<keyword evidence="2" id="KW-0832">Ubl conjugation</keyword>
<comment type="caution">
    <text evidence="4">The sequence shown here is derived from an EMBL/GenBank/DDBJ whole genome shotgun (WGS) entry which is preliminary data.</text>
</comment>
<dbReference type="GO" id="GO:0003729">
    <property type="term" value="F:mRNA binding"/>
    <property type="evidence" value="ECO:0007669"/>
    <property type="project" value="UniProtKB-ARBA"/>
</dbReference>